<name>A0A2I0V9X4_9ASPA</name>
<dbReference type="Proteomes" id="UP000233837">
    <property type="component" value="Unassembled WGS sequence"/>
</dbReference>
<proteinExistence type="predicted"/>
<dbReference type="AlphaFoldDB" id="A0A2I0V9X4"/>
<protein>
    <submittedName>
        <fullName evidence="1">Uncharacterized protein</fullName>
    </submittedName>
</protein>
<reference evidence="1 2" key="2">
    <citation type="journal article" date="2017" name="Nature">
        <title>The Apostasia genome and the evolution of orchids.</title>
        <authorList>
            <person name="Zhang G.Q."/>
            <person name="Liu K.W."/>
            <person name="Li Z."/>
            <person name="Lohaus R."/>
            <person name="Hsiao Y.Y."/>
            <person name="Niu S.C."/>
            <person name="Wang J.Y."/>
            <person name="Lin Y.C."/>
            <person name="Xu Q."/>
            <person name="Chen L.J."/>
            <person name="Yoshida K."/>
            <person name="Fujiwara S."/>
            <person name="Wang Z.W."/>
            <person name="Zhang Y.Q."/>
            <person name="Mitsuda N."/>
            <person name="Wang M."/>
            <person name="Liu G.H."/>
            <person name="Pecoraro L."/>
            <person name="Huang H.X."/>
            <person name="Xiao X.J."/>
            <person name="Lin M."/>
            <person name="Wu X.Y."/>
            <person name="Wu W.L."/>
            <person name="Chen Y.Y."/>
            <person name="Chang S.B."/>
            <person name="Sakamoto S."/>
            <person name="Ohme-Takagi M."/>
            <person name="Yagi M."/>
            <person name="Zeng S.J."/>
            <person name="Shen C.Y."/>
            <person name="Yeh C.M."/>
            <person name="Luo Y.B."/>
            <person name="Tsai W.C."/>
            <person name="Van de Peer Y."/>
            <person name="Liu Z.J."/>
        </authorList>
    </citation>
    <scope>NUCLEOTIDE SEQUENCE [LARGE SCALE GENOMIC DNA]</scope>
    <source>
        <tissue evidence="1">The whole plant</tissue>
    </source>
</reference>
<reference evidence="1 2" key="1">
    <citation type="journal article" date="2016" name="Sci. Rep.">
        <title>The Dendrobium catenatum Lindl. genome sequence provides insights into polysaccharide synthase, floral development and adaptive evolution.</title>
        <authorList>
            <person name="Zhang G.Q."/>
            <person name="Xu Q."/>
            <person name="Bian C."/>
            <person name="Tsai W.C."/>
            <person name="Yeh C.M."/>
            <person name="Liu K.W."/>
            <person name="Yoshida K."/>
            <person name="Zhang L.S."/>
            <person name="Chang S.B."/>
            <person name="Chen F."/>
            <person name="Shi Y."/>
            <person name="Su Y.Y."/>
            <person name="Zhang Y.Q."/>
            <person name="Chen L.J."/>
            <person name="Yin Y."/>
            <person name="Lin M."/>
            <person name="Huang H."/>
            <person name="Deng H."/>
            <person name="Wang Z.W."/>
            <person name="Zhu S.L."/>
            <person name="Zhao X."/>
            <person name="Deng C."/>
            <person name="Niu S.C."/>
            <person name="Huang J."/>
            <person name="Wang M."/>
            <person name="Liu G.H."/>
            <person name="Yang H.J."/>
            <person name="Xiao X.J."/>
            <person name="Hsiao Y.Y."/>
            <person name="Wu W.L."/>
            <person name="Chen Y.Y."/>
            <person name="Mitsuda N."/>
            <person name="Ohme-Takagi M."/>
            <person name="Luo Y.B."/>
            <person name="Van de Peer Y."/>
            <person name="Liu Z.J."/>
        </authorList>
    </citation>
    <scope>NUCLEOTIDE SEQUENCE [LARGE SCALE GENOMIC DNA]</scope>
    <source>
        <tissue evidence="1">The whole plant</tissue>
    </source>
</reference>
<accession>A0A2I0V9X4</accession>
<sequence>MVPNEDNCNEIVDAICPAAVNPRDDFVHPEEETVPLNIGLTKDCASKNRKDVNDNLVLIIV</sequence>
<dbReference type="EMBL" id="KZ503987">
    <property type="protein sequence ID" value="PKU60202.1"/>
    <property type="molecule type" value="Genomic_DNA"/>
</dbReference>
<gene>
    <name evidence="1" type="ORF">MA16_Dca028405</name>
</gene>
<keyword evidence="2" id="KW-1185">Reference proteome</keyword>
<evidence type="ECO:0000313" key="1">
    <source>
        <dbReference type="EMBL" id="PKU60202.1"/>
    </source>
</evidence>
<evidence type="ECO:0000313" key="2">
    <source>
        <dbReference type="Proteomes" id="UP000233837"/>
    </source>
</evidence>
<organism evidence="1 2">
    <name type="scientific">Dendrobium catenatum</name>
    <dbReference type="NCBI Taxonomy" id="906689"/>
    <lineage>
        <taxon>Eukaryota</taxon>
        <taxon>Viridiplantae</taxon>
        <taxon>Streptophyta</taxon>
        <taxon>Embryophyta</taxon>
        <taxon>Tracheophyta</taxon>
        <taxon>Spermatophyta</taxon>
        <taxon>Magnoliopsida</taxon>
        <taxon>Liliopsida</taxon>
        <taxon>Asparagales</taxon>
        <taxon>Orchidaceae</taxon>
        <taxon>Epidendroideae</taxon>
        <taxon>Malaxideae</taxon>
        <taxon>Dendrobiinae</taxon>
        <taxon>Dendrobium</taxon>
    </lineage>
</organism>